<name>A0ABV8T2W6_9GAMM</name>
<gene>
    <name evidence="1" type="ORF">ACFPN2_33870</name>
</gene>
<dbReference type="GO" id="GO:0004601">
    <property type="term" value="F:peroxidase activity"/>
    <property type="evidence" value="ECO:0007669"/>
    <property type="project" value="UniProtKB-KW"/>
</dbReference>
<dbReference type="PANTHER" id="PTHR35446:SF2">
    <property type="entry name" value="CARBOXYMUCONOLACTONE DECARBOXYLASE-LIKE DOMAIN-CONTAINING PROTEIN"/>
    <property type="match status" value="1"/>
</dbReference>
<proteinExistence type="predicted"/>
<sequence length="216" mass="24084">MAFIDTTNYAPELADEVRTMYGRQEAHYGYVPNYAKVFCHRPEMMGLWAQLLSGAKRHMSKRHYELTTFAAAHALRSTLCALAHGKALTEFFSSEDVQAMARGKMPDSLSSAEVTMMTFARDVARDATKVTHGQIEQLKRHGFTDADIFDIAATAAARSFWTKVLDALGVEADTAFLEMDVDFRRAMTVGRPIDFLRRPVVEDLPAYAGYSTEGLA</sequence>
<dbReference type="EMBL" id="JBHSDU010000015">
    <property type="protein sequence ID" value="MFC4314111.1"/>
    <property type="molecule type" value="Genomic_DNA"/>
</dbReference>
<dbReference type="InterPro" id="IPR029032">
    <property type="entry name" value="AhpD-like"/>
</dbReference>
<keyword evidence="1" id="KW-0560">Oxidoreductase</keyword>
<dbReference type="Proteomes" id="UP001595904">
    <property type="component" value="Unassembled WGS sequence"/>
</dbReference>
<protein>
    <submittedName>
        <fullName evidence="1">Peroxidase</fullName>
    </submittedName>
</protein>
<keyword evidence="2" id="KW-1185">Reference proteome</keyword>
<dbReference type="RefSeq" id="WP_380605024.1">
    <property type="nucleotide sequence ID" value="NZ_JBHSDU010000015.1"/>
</dbReference>
<dbReference type="Gene3D" id="1.20.1290.10">
    <property type="entry name" value="AhpD-like"/>
    <property type="match status" value="1"/>
</dbReference>
<keyword evidence="1" id="KW-0575">Peroxidase</keyword>
<evidence type="ECO:0000313" key="2">
    <source>
        <dbReference type="Proteomes" id="UP001595904"/>
    </source>
</evidence>
<evidence type="ECO:0000313" key="1">
    <source>
        <dbReference type="EMBL" id="MFC4314111.1"/>
    </source>
</evidence>
<comment type="caution">
    <text evidence="1">The sequence shown here is derived from an EMBL/GenBank/DDBJ whole genome shotgun (WGS) entry which is preliminary data.</text>
</comment>
<dbReference type="PANTHER" id="PTHR35446">
    <property type="entry name" value="SI:CH211-175M2.5"/>
    <property type="match status" value="1"/>
</dbReference>
<accession>A0ABV8T2W6</accession>
<organism evidence="1 2">
    <name type="scientific">Steroidobacter flavus</name>
    <dbReference type="NCBI Taxonomy" id="1842136"/>
    <lineage>
        <taxon>Bacteria</taxon>
        <taxon>Pseudomonadati</taxon>
        <taxon>Pseudomonadota</taxon>
        <taxon>Gammaproteobacteria</taxon>
        <taxon>Steroidobacterales</taxon>
        <taxon>Steroidobacteraceae</taxon>
        <taxon>Steroidobacter</taxon>
    </lineage>
</organism>
<reference evidence="2" key="1">
    <citation type="journal article" date="2019" name="Int. J. Syst. Evol. Microbiol.">
        <title>The Global Catalogue of Microorganisms (GCM) 10K type strain sequencing project: providing services to taxonomists for standard genome sequencing and annotation.</title>
        <authorList>
            <consortium name="The Broad Institute Genomics Platform"/>
            <consortium name="The Broad Institute Genome Sequencing Center for Infectious Disease"/>
            <person name="Wu L."/>
            <person name="Ma J."/>
        </authorList>
    </citation>
    <scope>NUCLEOTIDE SEQUENCE [LARGE SCALE GENOMIC DNA]</scope>
    <source>
        <strain evidence="2">CGMCC 1.10759</strain>
    </source>
</reference>
<dbReference type="SUPFAM" id="SSF69118">
    <property type="entry name" value="AhpD-like"/>
    <property type="match status" value="1"/>
</dbReference>